<dbReference type="RefSeq" id="WP_281931540.1">
    <property type="nucleotide sequence ID" value="NZ_AP027142.1"/>
</dbReference>
<evidence type="ECO:0000313" key="7">
    <source>
        <dbReference type="Proteomes" id="UP001317629"/>
    </source>
</evidence>
<feature type="transmembrane region" description="Helical" evidence="5">
    <location>
        <begin position="172"/>
        <end position="193"/>
    </location>
</feature>
<keyword evidence="2 5" id="KW-0812">Transmembrane</keyword>
<evidence type="ECO:0000256" key="3">
    <source>
        <dbReference type="ARBA" id="ARBA00022989"/>
    </source>
</evidence>
<dbReference type="InterPro" id="IPR006008">
    <property type="entry name" value="YciB"/>
</dbReference>
<evidence type="ECO:0000256" key="4">
    <source>
        <dbReference type="ARBA" id="ARBA00023136"/>
    </source>
</evidence>
<comment type="similarity">
    <text evidence="5">Belongs to the YciB family.</text>
</comment>
<keyword evidence="3 5" id="KW-1133">Transmembrane helix</keyword>
<keyword evidence="1 5" id="KW-1003">Cell membrane</keyword>
<dbReference type="PANTHER" id="PTHR36917:SF1">
    <property type="entry name" value="INNER MEMBRANE-SPANNING PROTEIN YCIB"/>
    <property type="match status" value="1"/>
</dbReference>
<gene>
    <name evidence="5" type="primary">yciB</name>
    <name evidence="6" type="ORF">SS37A_14910</name>
</gene>
<dbReference type="NCBIfam" id="TIGR00997">
    <property type="entry name" value="ispZ"/>
    <property type="match status" value="1"/>
</dbReference>
<dbReference type="EMBL" id="AP027142">
    <property type="protein sequence ID" value="BDV33962.1"/>
    <property type="molecule type" value="Genomic_DNA"/>
</dbReference>
<accession>A0ABM8E7P6</accession>
<proteinExistence type="inferred from homology"/>
<feature type="transmembrane region" description="Helical" evidence="5">
    <location>
        <begin position="46"/>
        <end position="67"/>
    </location>
</feature>
<name>A0ABM8E7P6_9HYPH</name>
<keyword evidence="4 5" id="KW-0472">Membrane</keyword>
<comment type="function">
    <text evidence="5">Plays a role in cell envelope biogenesis, maintenance of cell envelope integrity and membrane homeostasis.</text>
</comment>
<evidence type="ECO:0000256" key="2">
    <source>
        <dbReference type="ARBA" id="ARBA00022692"/>
    </source>
</evidence>
<evidence type="ECO:0000313" key="6">
    <source>
        <dbReference type="EMBL" id="BDV33962.1"/>
    </source>
</evidence>
<feature type="transmembrane region" description="Helical" evidence="5">
    <location>
        <begin position="73"/>
        <end position="92"/>
    </location>
</feature>
<keyword evidence="5" id="KW-0997">Cell inner membrane</keyword>
<feature type="transmembrane region" description="Helical" evidence="5">
    <location>
        <begin position="144"/>
        <end position="160"/>
    </location>
</feature>
<evidence type="ECO:0000256" key="5">
    <source>
        <dbReference type="HAMAP-Rule" id="MF_00189"/>
    </source>
</evidence>
<dbReference type="PANTHER" id="PTHR36917">
    <property type="entry name" value="INTRACELLULAR SEPTATION PROTEIN A-RELATED"/>
    <property type="match status" value="1"/>
</dbReference>
<evidence type="ECO:0000256" key="1">
    <source>
        <dbReference type="ARBA" id="ARBA00022475"/>
    </source>
</evidence>
<sequence>MTQETTTAPGLERPAAPKKKLDPRLKVALELGPLIIFFIVNSKFGIFYATGVLMVGVLVTLAVSWSVTRHLPAMPVVTALLVLVFGGLTVFLQNETFIKLKVTILYSMFGATLIGALYFGKLLLPIVFDMAIHIDDAGWRKLTWRWGFFFFFLAGLNEVVRRVVTTDEWVNFKVFGILPLTILFAISQAPLIMKHQIPEEEDTPESESHF</sequence>
<keyword evidence="7" id="KW-1185">Reference proteome</keyword>
<dbReference type="HAMAP" id="MF_00189">
    <property type="entry name" value="YciB"/>
    <property type="match status" value="1"/>
</dbReference>
<reference evidence="6 7" key="1">
    <citation type="journal article" date="2023" name="Int. J. Syst. Evol. Microbiol.">
        <title>Methylocystis iwaonis sp. nov., a type II methane-oxidizing bacterium from surface soil of a rice paddy field in Japan, and emended description of the genus Methylocystis (ex Whittenbury et al. 1970) Bowman et al. 1993.</title>
        <authorList>
            <person name="Kaise H."/>
            <person name="Sawadogo J.B."/>
            <person name="Alam M.S."/>
            <person name="Ueno C."/>
            <person name="Dianou D."/>
            <person name="Shinjo R."/>
            <person name="Asakawa S."/>
        </authorList>
    </citation>
    <scope>NUCLEOTIDE SEQUENCE [LARGE SCALE GENOMIC DNA]</scope>
    <source>
        <strain evidence="6 7">SS37A-Re</strain>
    </source>
</reference>
<dbReference type="Pfam" id="PF04279">
    <property type="entry name" value="IspA"/>
    <property type="match status" value="1"/>
</dbReference>
<feature type="transmembrane region" description="Helical" evidence="5">
    <location>
        <begin position="104"/>
        <end position="124"/>
    </location>
</feature>
<dbReference type="Proteomes" id="UP001317629">
    <property type="component" value="Chromosome"/>
</dbReference>
<comment type="subcellular location">
    <subcellularLocation>
        <location evidence="5">Cell inner membrane</location>
        <topology evidence="5">Multi-pass membrane protein</topology>
    </subcellularLocation>
</comment>
<protein>
    <recommendedName>
        <fullName evidence="5">Inner membrane-spanning protein YciB</fullName>
    </recommendedName>
</protein>
<organism evidence="6 7">
    <name type="scientific">Methylocystis iwaonis</name>
    <dbReference type="NCBI Taxonomy" id="2885079"/>
    <lineage>
        <taxon>Bacteria</taxon>
        <taxon>Pseudomonadati</taxon>
        <taxon>Pseudomonadota</taxon>
        <taxon>Alphaproteobacteria</taxon>
        <taxon>Hyphomicrobiales</taxon>
        <taxon>Methylocystaceae</taxon>
        <taxon>Methylocystis</taxon>
    </lineage>
</organism>
<dbReference type="NCBIfam" id="NF001323">
    <property type="entry name" value="PRK00259.1-1"/>
    <property type="match status" value="1"/>
</dbReference>